<keyword evidence="7" id="KW-1133">Transmembrane helix</keyword>
<dbReference type="Proteomes" id="UP001367508">
    <property type="component" value="Unassembled WGS sequence"/>
</dbReference>
<evidence type="ECO:0000313" key="10">
    <source>
        <dbReference type="Proteomes" id="UP001367508"/>
    </source>
</evidence>
<evidence type="ECO:0000256" key="7">
    <source>
        <dbReference type="SAM" id="Phobius"/>
    </source>
</evidence>
<keyword evidence="7" id="KW-0812">Transmembrane</keyword>
<keyword evidence="5" id="KW-0732">Signal</keyword>
<keyword evidence="3" id="KW-0134">Cell wall</keyword>
<evidence type="ECO:0000256" key="6">
    <source>
        <dbReference type="ARBA" id="ARBA00023180"/>
    </source>
</evidence>
<feature type="transmembrane region" description="Helical" evidence="7">
    <location>
        <begin position="26"/>
        <end position="47"/>
    </location>
</feature>
<keyword evidence="4" id="KW-0052">Apoplast</keyword>
<dbReference type="SMART" id="SM01045">
    <property type="entry name" value="BURP"/>
    <property type="match status" value="1"/>
</dbReference>
<comment type="subcellular location">
    <subcellularLocation>
        <location evidence="1">Secreted</location>
        <location evidence="1">Cell wall</location>
    </subcellularLocation>
    <subcellularLocation>
        <location evidence="2">Secreted</location>
        <location evidence="2">Extracellular space</location>
        <location evidence="2">Apoplast</location>
    </subcellularLocation>
</comment>
<evidence type="ECO:0000256" key="5">
    <source>
        <dbReference type="ARBA" id="ARBA00022729"/>
    </source>
</evidence>
<comment type="caution">
    <text evidence="9">The sequence shown here is derived from an EMBL/GenBank/DDBJ whole genome shotgun (WGS) entry which is preliminary data.</text>
</comment>
<dbReference type="PANTHER" id="PTHR31458">
    <property type="entry name" value="POLYGALACTURONASE 1 BETA-LIKE PROTEIN 2"/>
    <property type="match status" value="1"/>
</dbReference>
<keyword evidence="10" id="KW-1185">Reference proteome</keyword>
<evidence type="ECO:0000256" key="2">
    <source>
        <dbReference type="ARBA" id="ARBA00004271"/>
    </source>
</evidence>
<reference evidence="9 10" key="1">
    <citation type="submission" date="2024-01" db="EMBL/GenBank/DDBJ databases">
        <title>The genomes of 5 underutilized Papilionoideae crops provide insights into root nodulation and disease resistanc.</title>
        <authorList>
            <person name="Jiang F."/>
        </authorList>
    </citation>
    <scope>NUCLEOTIDE SEQUENCE [LARGE SCALE GENOMIC DNA]</scope>
    <source>
        <strain evidence="9">LVBAO_FW01</strain>
        <tissue evidence="9">Leaves</tissue>
    </source>
</reference>
<evidence type="ECO:0000256" key="4">
    <source>
        <dbReference type="ARBA" id="ARBA00022523"/>
    </source>
</evidence>
<feature type="domain" description="BURP" evidence="8">
    <location>
        <begin position="487"/>
        <end position="701"/>
    </location>
</feature>
<accession>A0AAN9M9V0</accession>
<evidence type="ECO:0000256" key="1">
    <source>
        <dbReference type="ARBA" id="ARBA00004191"/>
    </source>
</evidence>
<protein>
    <recommendedName>
        <fullName evidence="8">BURP domain-containing protein</fullName>
    </recommendedName>
</protein>
<dbReference type="InterPro" id="IPR051897">
    <property type="entry name" value="PG-associated_BURP"/>
</dbReference>
<dbReference type="InterPro" id="IPR004873">
    <property type="entry name" value="BURP_dom"/>
</dbReference>
<keyword evidence="3" id="KW-0964">Secreted</keyword>
<keyword evidence="7" id="KW-0472">Membrane</keyword>
<gene>
    <name evidence="9" type="ORF">VNO77_09426</name>
</gene>
<sequence length="702" mass="77350">MDVVIVTKRGSEMFHEMIRLIATPCLLYPFIMCLLSGSGLHALLGAISIQLSFSPLGSQHAQQIKMSIHFLCLFLSLSYFHVSLATSASQEIPQLQHSINSKQINPFSPKASLIRFWNIRVSNNLPIPHFLLNKASPLTPHQYAILNNLLKHNPKPFSFSSQFHHSLCSTPNLYCSFDDIPNTLQHSTVTKNDNANFDVYSNKQFANYGSSRVGGVDSFKNYSNNLNANNDAFRRYSTTSSRHSEQFKNYAENGNVANANFTSYGSGAASSTSDFNNYDKTVNVPNLGFSTYDSGGSNHKLSFSSYGNETNSGSQSFTSYGKRIRGGTTDFTNYADDSNILQSEFTNYGELSTGVTNDSFKIYSFSGNNPRNNFKSYGAGSAAGADNFISYRNRANVGDDSFRSYAAKSKSGTATFTNYGQSFNVGNDSFTEYGKGASGRTSFGFRSYGLGRAFKGYNKQGASFSEYRNFSAVSGRSVNKWVEPGKFFREKMMKEGNVIPMPNIKDKMIARSFLPLSISSKLPFSSTRLGEMREVFHAREGSATERVMMNALGECERVPSRGETKRCVSSAEGMIEFAVSVLGANVVVRSTENVNGSGRSVMIGTVYAVDGGKVTKSVSCHQSLYPYLLYYCHSVPQVRVYEADILDVDTKEKINHGVAICHLDTSAWGPEHGAFLALGSGPGQIEVCHWIFENDMTWTTAH</sequence>
<proteinExistence type="predicted"/>
<organism evidence="9 10">
    <name type="scientific">Canavalia gladiata</name>
    <name type="common">Sword bean</name>
    <name type="synonym">Dolichos gladiatus</name>
    <dbReference type="NCBI Taxonomy" id="3824"/>
    <lineage>
        <taxon>Eukaryota</taxon>
        <taxon>Viridiplantae</taxon>
        <taxon>Streptophyta</taxon>
        <taxon>Embryophyta</taxon>
        <taxon>Tracheophyta</taxon>
        <taxon>Spermatophyta</taxon>
        <taxon>Magnoliopsida</taxon>
        <taxon>eudicotyledons</taxon>
        <taxon>Gunneridae</taxon>
        <taxon>Pentapetalae</taxon>
        <taxon>rosids</taxon>
        <taxon>fabids</taxon>
        <taxon>Fabales</taxon>
        <taxon>Fabaceae</taxon>
        <taxon>Papilionoideae</taxon>
        <taxon>50 kb inversion clade</taxon>
        <taxon>NPAAA clade</taxon>
        <taxon>indigoferoid/millettioid clade</taxon>
        <taxon>Phaseoleae</taxon>
        <taxon>Canavalia</taxon>
    </lineage>
</organism>
<evidence type="ECO:0000313" key="9">
    <source>
        <dbReference type="EMBL" id="KAK7350611.1"/>
    </source>
</evidence>
<name>A0AAN9M9V0_CANGL</name>
<dbReference type="GO" id="GO:0048046">
    <property type="term" value="C:apoplast"/>
    <property type="evidence" value="ECO:0007669"/>
    <property type="project" value="UniProtKB-SubCell"/>
</dbReference>
<dbReference type="AlphaFoldDB" id="A0AAN9M9V0"/>
<dbReference type="PANTHER" id="PTHR31458:SF9">
    <property type="entry name" value="POLYGALACTURONASE-1 NON-CATALYTIC SUBUNIT BETA"/>
    <property type="match status" value="1"/>
</dbReference>
<dbReference type="PROSITE" id="PS51277">
    <property type="entry name" value="BURP"/>
    <property type="match status" value="1"/>
</dbReference>
<dbReference type="Pfam" id="PF03181">
    <property type="entry name" value="BURP"/>
    <property type="match status" value="1"/>
</dbReference>
<evidence type="ECO:0000256" key="3">
    <source>
        <dbReference type="ARBA" id="ARBA00022512"/>
    </source>
</evidence>
<evidence type="ECO:0000259" key="8">
    <source>
        <dbReference type="PROSITE" id="PS51277"/>
    </source>
</evidence>
<keyword evidence="6" id="KW-0325">Glycoprotein</keyword>
<dbReference type="EMBL" id="JAYMYQ010000002">
    <property type="protein sequence ID" value="KAK7350611.1"/>
    <property type="molecule type" value="Genomic_DNA"/>
</dbReference>